<feature type="domain" description="3-octaprenyl-4-hydroxybenzoate carboxy-lyase-like C-terminal" evidence="3">
    <location>
        <begin position="314"/>
        <end position="435"/>
    </location>
</feature>
<feature type="domain" description="3-octaprenyl-4-hydroxybenzoate carboxy-lyase-like Rift-related" evidence="1">
    <location>
        <begin position="112"/>
        <end position="307"/>
    </location>
</feature>
<dbReference type="Proteomes" id="UP000254343">
    <property type="component" value="Unassembled WGS sequence"/>
</dbReference>
<evidence type="ECO:0000313" key="5">
    <source>
        <dbReference type="Proteomes" id="UP000254343"/>
    </source>
</evidence>
<dbReference type="InterPro" id="IPR002830">
    <property type="entry name" value="UbiD"/>
</dbReference>
<reference evidence="4 5" key="1">
    <citation type="submission" date="2018-06" db="EMBL/GenBank/DDBJ databases">
        <authorList>
            <consortium name="Pathogen Informatics"/>
            <person name="Doyle S."/>
        </authorList>
    </citation>
    <scope>NUCLEOTIDE SEQUENCE [LARGE SCALE GENOMIC DNA]</scope>
    <source>
        <strain evidence="4 5">NCTC12722</strain>
    </source>
</reference>
<dbReference type="EC" id="4.1.1.-" evidence="4"/>
<accession>A0A380WCQ8</accession>
<dbReference type="GO" id="GO:0008694">
    <property type="term" value="F:4-hydroxy-3-polyprenylbenzoate decarboxylase activity"/>
    <property type="evidence" value="ECO:0007669"/>
    <property type="project" value="TreeGrafter"/>
</dbReference>
<dbReference type="PANTHER" id="PTHR30108:SF17">
    <property type="entry name" value="FERULIC ACID DECARBOXYLASE 1"/>
    <property type="match status" value="1"/>
</dbReference>
<dbReference type="NCBIfam" id="TIGR00148">
    <property type="entry name" value="UbiD family decarboxylase"/>
    <property type="match status" value="1"/>
</dbReference>
<keyword evidence="4" id="KW-0456">Lyase</keyword>
<dbReference type="SUPFAM" id="SSF50475">
    <property type="entry name" value="FMN-binding split barrel"/>
    <property type="match status" value="1"/>
</dbReference>
<dbReference type="Pfam" id="PF20696">
    <property type="entry name" value="UbiD_C"/>
    <property type="match status" value="1"/>
</dbReference>
<dbReference type="InterPro" id="IPR049383">
    <property type="entry name" value="UbiD-like_N"/>
</dbReference>
<dbReference type="GO" id="GO:0005829">
    <property type="term" value="C:cytosol"/>
    <property type="evidence" value="ECO:0007669"/>
    <property type="project" value="TreeGrafter"/>
</dbReference>
<name>A0A380WCQ8_AFIFE</name>
<feature type="domain" description="3-octaprenyl-4-hydroxybenzoate carboxy-lyase-like N-terminal" evidence="2">
    <location>
        <begin position="22"/>
        <end position="101"/>
    </location>
</feature>
<proteinExistence type="predicted"/>
<sequence length="465" mass="50902">MVTAGRAGEGGKGGEPTLRAFLEKIESGGGLWRISEPVARDYEISAVAMELDRRKHFPALLFDNVQGTEFPILTNLFASRRNFAAALGIAEEALIEELARRNDQVIEPVLCDKAPVQEVVYKGKDVDLDVLPIMTHFSQDAGRYITNAIVIAKDPDSGVRNASFHRMQVKGATRIGTSLHSRRHLWNYVERNDAKGEPTPILIVIGAHPLFTFGGLWKGPMNVDEYAVVGGLMGRGLEIVPALTVPLEAPAHAEIVIEGQILPGVREPEGPFAEFTGYASERSTQQVVEVSAITHRRGAIYHDITPGISEEHTLMLAVPQEARLLRTLRQHYQNVTKVAYPKSGTCRFHAYISMKNPAPGQAKNAAAVAVGDDLSLKLVVVVDDDVDVHNDSDVLWAMCTRMQADDDISVIRNAMGAILDPSNHNGLTAKMIVDATRPSGHFPQRHTLPAEATARARDIINRFVK</sequence>
<dbReference type="InterPro" id="IPR049381">
    <property type="entry name" value="UbiD-like_C"/>
</dbReference>
<gene>
    <name evidence="4" type="primary">ubiD_2</name>
    <name evidence="4" type="ORF">NCTC12722_03675</name>
</gene>
<protein>
    <submittedName>
        <fullName evidence="4">3-octaprenyl-4-hydroxybenzoate carboxy-lyase</fullName>
        <ecNumber evidence="4">4.1.1.-</ecNumber>
    </submittedName>
</protein>
<evidence type="ECO:0000259" key="3">
    <source>
        <dbReference type="Pfam" id="PF20696"/>
    </source>
</evidence>
<dbReference type="InterPro" id="IPR048304">
    <property type="entry name" value="UbiD_Rift_dom"/>
</dbReference>
<dbReference type="SUPFAM" id="SSF143968">
    <property type="entry name" value="UbiD C-terminal domain-like"/>
    <property type="match status" value="1"/>
</dbReference>
<evidence type="ECO:0000259" key="1">
    <source>
        <dbReference type="Pfam" id="PF01977"/>
    </source>
</evidence>
<dbReference type="Gene3D" id="3.40.1670.10">
    <property type="entry name" value="UbiD C-terminal domain-like"/>
    <property type="match status" value="1"/>
</dbReference>
<dbReference type="GO" id="GO:0006744">
    <property type="term" value="P:ubiquinone biosynthetic process"/>
    <property type="evidence" value="ECO:0007669"/>
    <property type="project" value="TreeGrafter"/>
</dbReference>
<organism evidence="4 5">
    <name type="scientific">Afipia felis</name>
    <name type="common">Cat scratch disease bacillus</name>
    <dbReference type="NCBI Taxonomy" id="1035"/>
    <lineage>
        <taxon>Bacteria</taxon>
        <taxon>Pseudomonadati</taxon>
        <taxon>Pseudomonadota</taxon>
        <taxon>Alphaproteobacteria</taxon>
        <taxon>Hyphomicrobiales</taxon>
        <taxon>Nitrobacteraceae</taxon>
        <taxon>Afipia</taxon>
    </lineage>
</organism>
<evidence type="ECO:0000259" key="2">
    <source>
        <dbReference type="Pfam" id="PF20695"/>
    </source>
</evidence>
<dbReference type="Pfam" id="PF01977">
    <property type="entry name" value="UbiD"/>
    <property type="match status" value="1"/>
</dbReference>
<dbReference type="Pfam" id="PF20695">
    <property type="entry name" value="UbiD_N"/>
    <property type="match status" value="1"/>
</dbReference>
<dbReference type="AlphaFoldDB" id="A0A380WCQ8"/>
<dbReference type="EMBL" id="UIGB01000001">
    <property type="protein sequence ID" value="SUU86449.1"/>
    <property type="molecule type" value="Genomic_DNA"/>
</dbReference>
<evidence type="ECO:0000313" key="4">
    <source>
        <dbReference type="EMBL" id="SUU86449.1"/>
    </source>
</evidence>
<dbReference type="RefSeq" id="WP_002717272.1">
    <property type="nucleotide sequence ID" value="NZ_UFSI01000001.1"/>
</dbReference>
<dbReference type="PANTHER" id="PTHR30108">
    <property type="entry name" value="3-OCTAPRENYL-4-HYDROXYBENZOATE CARBOXY-LYASE-RELATED"/>
    <property type="match status" value="1"/>
</dbReference>